<gene>
    <name evidence="1" type="ORF">J4H85_04045</name>
</gene>
<dbReference type="AlphaFoldDB" id="A0A939QFE9"/>
<accession>A0A939QFE9</accession>
<evidence type="ECO:0000313" key="2">
    <source>
        <dbReference type="Proteomes" id="UP000668403"/>
    </source>
</evidence>
<proteinExistence type="predicted"/>
<name>A0A939QFE9_9MICO</name>
<protein>
    <submittedName>
        <fullName evidence="1">Uncharacterized protein</fullName>
    </submittedName>
</protein>
<comment type="caution">
    <text evidence="1">The sequence shown here is derived from an EMBL/GenBank/DDBJ whole genome shotgun (WGS) entry which is preliminary data.</text>
</comment>
<reference evidence="1" key="1">
    <citation type="submission" date="2021-03" db="EMBL/GenBank/DDBJ databases">
        <title>Leucobacter chromiisoli sp. nov., isolated from chromium-containing soil of chemical plant.</title>
        <authorList>
            <person name="Xu Z."/>
        </authorList>
    </citation>
    <scope>NUCLEOTIDE SEQUENCE</scope>
    <source>
        <strain evidence="1">K 70/01</strain>
    </source>
</reference>
<organism evidence="1 2">
    <name type="scientific">Leucobacter tardus</name>
    <dbReference type="NCBI Taxonomy" id="501483"/>
    <lineage>
        <taxon>Bacteria</taxon>
        <taxon>Bacillati</taxon>
        <taxon>Actinomycetota</taxon>
        <taxon>Actinomycetes</taxon>
        <taxon>Micrococcales</taxon>
        <taxon>Microbacteriaceae</taxon>
        <taxon>Leucobacter</taxon>
    </lineage>
</organism>
<keyword evidence="2" id="KW-1185">Reference proteome</keyword>
<evidence type="ECO:0000313" key="1">
    <source>
        <dbReference type="EMBL" id="MBO2989168.1"/>
    </source>
</evidence>
<sequence>MSQQHVCSKCGADAVTVSPDGLTMPKTSSVVIPGVTHCSDPACELSDPARAVAEAFVPAAEG</sequence>
<dbReference type="RefSeq" id="WP_208237041.1">
    <property type="nucleotide sequence ID" value="NZ_BAAAQU010000001.1"/>
</dbReference>
<dbReference type="Proteomes" id="UP000668403">
    <property type="component" value="Unassembled WGS sequence"/>
</dbReference>
<dbReference type="EMBL" id="JAGFBF010000001">
    <property type="protein sequence ID" value="MBO2989168.1"/>
    <property type="molecule type" value="Genomic_DNA"/>
</dbReference>